<evidence type="ECO:0000313" key="3">
    <source>
        <dbReference type="Proteomes" id="UP001339962"/>
    </source>
</evidence>
<proteinExistence type="predicted"/>
<evidence type="ECO:0000313" key="2">
    <source>
        <dbReference type="EMBL" id="MED5052750.1"/>
    </source>
</evidence>
<dbReference type="Gene3D" id="3.40.630.30">
    <property type="match status" value="1"/>
</dbReference>
<dbReference type="PANTHER" id="PTHR43441">
    <property type="entry name" value="RIBOSOMAL-PROTEIN-SERINE ACETYLTRANSFERASE"/>
    <property type="match status" value="1"/>
</dbReference>
<comment type="caution">
    <text evidence="2">The sequence shown here is derived from an EMBL/GenBank/DDBJ whole genome shotgun (WGS) entry which is preliminary data.</text>
</comment>
<protein>
    <submittedName>
        <fullName evidence="2">GNAT family protein</fullName>
        <ecNumber evidence="2">2.-.-.-</ecNumber>
    </submittedName>
</protein>
<dbReference type="EC" id="2.-.-.-" evidence="2"/>
<accession>A0ABD5IYC8</accession>
<dbReference type="AlphaFoldDB" id="A0ABD5IYC8"/>
<dbReference type="InterPro" id="IPR000182">
    <property type="entry name" value="GNAT_dom"/>
</dbReference>
<keyword evidence="2" id="KW-0808">Transferase</keyword>
<sequence>MFICSIDRDVYLKLLTREDAERLFALVDSCRPHLRRWLPWVDAVKAVEDSRAFIEGTLKKFAAGNGFEAGIWYKGVLAGVIGLHYIDRNNRKTSIGYWLGEPFQGLGLMTKSCKACIDYVFQELKLNRVEIRCAVENQKSRAIPERLGFVNEGTIREAEWLYDHFVDHIVYGMIASEWRAR</sequence>
<reference evidence="2 3" key="1">
    <citation type="submission" date="2023-03" db="EMBL/GenBank/DDBJ databases">
        <title>Bacillus Genome Sequencing.</title>
        <authorList>
            <person name="Dunlap C."/>
        </authorList>
    </citation>
    <scope>NUCLEOTIDE SEQUENCE [LARGE SCALE GENOMIC DNA]</scope>
    <source>
        <strain evidence="2 3">NRS-38</strain>
    </source>
</reference>
<evidence type="ECO:0000259" key="1">
    <source>
        <dbReference type="PROSITE" id="PS51186"/>
    </source>
</evidence>
<name>A0ABD5IYC8_9BACL</name>
<dbReference type="GO" id="GO:0016740">
    <property type="term" value="F:transferase activity"/>
    <property type="evidence" value="ECO:0007669"/>
    <property type="project" value="UniProtKB-KW"/>
</dbReference>
<dbReference type="Proteomes" id="UP001339962">
    <property type="component" value="Unassembled WGS sequence"/>
</dbReference>
<organism evidence="2 3">
    <name type="scientific">Anoxybacteroides rupiense</name>
    <dbReference type="NCBI Taxonomy" id="311460"/>
    <lineage>
        <taxon>Bacteria</taxon>
        <taxon>Bacillati</taxon>
        <taxon>Bacillota</taxon>
        <taxon>Bacilli</taxon>
        <taxon>Bacillales</taxon>
        <taxon>Anoxybacillaceae</taxon>
        <taxon>Anoxybacteroides</taxon>
    </lineage>
</organism>
<dbReference type="InterPro" id="IPR016181">
    <property type="entry name" value="Acyl_CoA_acyltransferase"/>
</dbReference>
<dbReference type="SUPFAM" id="SSF55729">
    <property type="entry name" value="Acyl-CoA N-acyltransferases (Nat)"/>
    <property type="match status" value="1"/>
</dbReference>
<dbReference type="PROSITE" id="PS51186">
    <property type="entry name" value="GNAT"/>
    <property type="match status" value="1"/>
</dbReference>
<dbReference type="InterPro" id="IPR051908">
    <property type="entry name" value="Ribosomal_N-acetyltransferase"/>
</dbReference>
<gene>
    <name evidence="2" type="ORF">P9850_13120</name>
</gene>
<feature type="domain" description="N-acetyltransferase" evidence="1">
    <location>
        <begin position="10"/>
        <end position="176"/>
    </location>
</feature>
<dbReference type="EMBL" id="JARTLI010000034">
    <property type="protein sequence ID" value="MED5052750.1"/>
    <property type="molecule type" value="Genomic_DNA"/>
</dbReference>
<dbReference type="Pfam" id="PF13302">
    <property type="entry name" value="Acetyltransf_3"/>
    <property type="match status" value="1"/>
</dbReference>
<dbReference type="PANTHER" id="PTHR43441:SF12">
    <property type="entry name" value="RIBOSOMAL N-ACETYLTRANSFERASE YDAF-RELATED"/>
    <property type="match status" value="1"/>
</dbReference>
<dbReference type="RefSeq" id="WP_044745003.1">
    <property type="nucleotide sequence ID" value="NZ_JACIDF010000019.1"/>
</dbReference>